<keyword evidence="3" id="KW-1185">Reference proteome</keyword>
<dbReference type="Proteomes" id="UP001222325">
    <property type="component" value="Unassembled WGS sequence"/>
</dbReference>
<sequence length="465" mass="51120">MFSPSMTPTLNAIFMTSPPPPFPTSSAAFTSVLFSSSGAGRPELQSPFIRSGLSQSHLLNDNTRIQSPLSKRNCSVISPVLPLDGEQSLPWSTYGNCIQSSMSRVLPDMSDFDARSPASMSCVSPDMGDLATRPQFQAASGVGLGLGLGIPVQREYVLSVRPGSPSLGPTSPQSPVPLSPAPAATWSIFDAFSAFFDGVYGASTESPMLSSSTPPLGSLTGILPHIFAPTMLSPIIFWRPNPPTPEPTCPPSLRFNGVPVYNIQSPVLSTETNKRALRRPAPRRPRSCTASVEVKSPVFEYHASSGTTPFARHGWDPVESFNASRGNRRPFRRPSEDSIPARDNSPIRTPPPALPWMRAPVAQTPFIPLPPSPVLRSNIARTPQRENNFHLINRFAIDARRRALLRPVFVEPRWSMALQIQDRKRAPEERKAIRAYRLGKEEKIAKKERRARRWWVRAAKTDEDA</sequence>
<evidence type="ECO:0000313" key="2">
    <source>
        <dbReference type="EMBL" id="KAJ7101509.1"/>
    </source>
</evidence>
<dbReference type="EMBL" id="JARJCN010000004">
    <property type="protein sequence ID" value="KAJ7101509.1"/>
    <property type="molecule type" value="Genomic_DNA"/>
</dbReference>
<reference evidence="2" key="1">
    <citation type="submission" date="2023-03" db="EMBL/GenBank/DDBJ databases">
        <title>Massive genome expansion in bonnet fungi (Mycena s.s.) driven by repeated elements and novel gene families across ecological guilds.</title>
        <authorList>
            <consortium name="Lawrence Berkeley National Laboratory"/>
            <person name="Harder C.B."/>
            <person name="Miyauchi S."/>
            <person name="Viragh M."/>
            <person name="Kuo A."/>
            <person name="Thoen E."/>
            <person name="Andreopoulos B."/>
            <person name="Lu D."/>
            <person name="Skrede I."/>
            <person name="Drula E."/>
            <person name="Henrissat B."/>
            <person name="Morin E."/>
            <person name="Kohler A."/>
            <person name="Barry K."/>
            <person name="LaButti K."/>
            <person name="Morin E."/>
            <person name="Salamov A."/>
            <person name="Lipzen A."/>
            <person name="Mereny Z."/>
            <person name="Hegedus B."/>
            <person name="Baldrian P."/>
            <person name="Stursova M."/>
            <person name="Weitz H."/>
            <person name="Taylor A."/>
            <person name="Grigoriev I.V."/>
            <person name="Nagy L.G."/>
            <person name="Martin F."/>
            <person name="Kauserud H."/>
        </authorList>
    </citation>
    <scope>NUCLEOTIDE SEQUENCE</scope>
    <source>
        <strain evidence="2">CBHHK173m</strain>
    </source>
</reference>
<proteinExistence type="predicted"/>
<dbReference type="AlphaFoldDB" id="A0AAD6UHN9"/>
<comment type="caution">
    <text evidence="2">The sequence shown here is derived from an EMBL/GenBank/DDBJ whole genome shotgun (WGS) entry which is preliminary data.</text>
</comment>
<evidence type="ECO:0000313" key="3">
    <source>
        <dbReference type="Proteomes" id="UP001222325"/>
    </source>
</evidence>
<evidence type="ECO:0000256" key="1">
    <source>
        <dbReference type="SAM" id="MobiDB-lite"/>
    </source>
</evidence>
<gene>
    <name evidence="2" type="ORF">B0H15DRAFT_816319</name>
</gene>
<protein>
    <submittedName>
        <fullName evidence="2">Uncharacterized protein</fullName>
    </submittedName>
</protein>
<accession>A0AAD6UHN9</accession>
<name>A0AAD6UHN9_9AGAR</name>
<feature type="region of interest" description="Disordered" evidence="1">
    <location>
        <begin position="321"/>
        <end position="355"/>
    </location>
</feature>
<organism evidence="2 3">
    <name type="scientific">Mycena belliarum</name>
    <dbReference type="NCBI Taxonomy" id="1033014"/>
    <lineage>
        <taxon>Eukaryota</taxon>
        <taxon>Fungi</taxon>
        <taxon>Dikarya</taxon>
        <taxon>Basidiomycota</taxon>
        <taxon>Agaricomycotina</taxon>
        <taxon>Agaricomycetes</taxon>
        <taxon>Agaricomycetidae</taxon>
        <taxon>Agaricales</taxon>
        <taxon>Marasmiineae</taxon>
        <taxon>Mycenaceae</taxon>
        <taxon>Mycena</taxon>
    </lineage>
</organism>